<dbReference type="Proteomes" id="UP000027015">
    <property type="component" value="Unassembled WGS sequence"/>
</dbReference>
<dbReference type="Pfam" id="PF00565">
    <property type="entry name" value="SNase"/>
    <property type="match status" value="1"/>
</dbReference>
<dbReference type="SMART" id="SM00318">
    <property type="entry name" value="SNc"/>
    <property type="match status" value="1"/>
</dbReference>
<dbReference type="PATRIC" id="fig|1134510.3.peg.1068"/>
<dbReference type="RefSeq" id="WP_034459241.1">
    <property type="nucleotide sequence ID" value="NZ_CADEAH010000007.1"/>
</dbReference>
<name>A0A067WGM5_9HYPH</name>
<keyword evidence="4" id="KW-1185">Reference proteome</keyword>
<feature type="domain" description="TNase-like" evidence="2">
    <location>
        <begin position="60"/>
        <end position="171"/>
    </location>
</feature>
<keyword evidence="1" id="KW-0472">Membrane</keyword>
<dbReference type="STRING" id="1134510.O9A_00932"/>
<dbReference type="PROSITE" id="PS50830">
    <property type="entry name" value="TNASE_3"/>
    <property type="match status" value="1"/>
</dbReference>
<dbReference type="InterPro" id="IPR016071">
    <property type="entry name" value="Staphylococal_nuclease_OB-fold"/>
</dbReference>
<reference evidence="3 4" key="1">
    <citation type="submission" date="2012-04" db="EMBL/GenBank/DDBJ databases">
        <title>The Genome Sequence of Bartonella koehlerae C-29.</title>
        <authorList>
            <consortium name="The Broad Institute Genome Sequencing Platform"/>
            <consortium name="The Broad Institute Genome Sequencing Center for Infectious Disease"/>
            <person name="Feldgarden M."/>
            <person name="Kirby J."/>
            <person name="Kosoy M."/>
            <person name="Birtles R."/>
            <person name="Probert W.S."/>
            <person name="Chiaraviglio L."/>
            <person name="Walker B."/>
            <person name="Young S.K."/>
            <person name="Zeng Q."/>
            <person name="Gargeya S."/>
            <person name="Fitzgerald M."/>
            <person name="Haas B."/>
            <person name="Abouelleil A."/>
            <person name="Alvarado L."/>
            <person name="Arachchi H.M."/>
            <person name="Berlin A.M."/>
            <person name="Chapman S.B."/>
            <person name="Goldberg J."/>
            <person name="Griggs A."/>
            <person name="Gujja S."/>
            <person name="Hansen M."/>
            <person name="Howarth C."/>
            <person name="Imamovic A."/>
            <person name="Larimer J."/>
            <person name="McCowen C."/>
            <person name="Montmayeur A."/>
            <person name="Murphy C."/>
            <person name="Neiman D."/>
            <person name="Pearson M."/>
            <person name="Priest M."/>
            <person name="Roberts A."/>
            <person name="Saif S."/>
            <person name="Shea T."/>
            <person name="Sisk P."/>
            <person name="Sykes S."/>
            <person name="Wortman J."/>
            <person name="Nusbaum C."/>
            <person name="Birren B."/>
        </authorList>
    </citation>
    <scope>NUCLEOTIDE SEQUENCE [LARGE SCALE GENOMIC DNA]</scope>
    <source>
        <strain evidence="3 4">C-29</strain>
    </source>
</reference>
<proteinExistence type="predicted"/>
<dbReference type="eggNOG" id="COG1525">
    <property type="taxonomic scope" value="Bacteria"/>
</dbReference>
<dbReference type="SUPFAM" id="SSF50199">
    <property type="entry name" value="Staphylococcal nuclease"/>
    <property type="match status" value="1"/>
</dbReference>
<dbReference type="PANTHER" id="PTHR12302">
    <property type="entry name" value="EBNA2 BINDING PROTEIN P100"/>
    <property type="match status" value="1"/>
</dbReference>
<evidence type="ECO:0000313" key="3">
    <source>
        <dbReference type="EMBL" id="KEC55052.1"/>
    </source>
</evidence>
<dbReference type="HOGENOM" id="CLU_046484_6_2_5"/>
<feature type="transmembrane region" description="Helical" evidence="1">
    <location>
        <begin position="21"/>
        <end position="38"/>
    </location>
</feature>
<comment type="caution">
    <text evidence="3">The sequence shown here is derived from an EMBL/GenBank/DDBJ whole genome shotgun (WGS) entry which is preliminary data.</text>
</comment>
<evidence type="ECO:0000259" key="2">
    <source>
        <dbReference type="PROSITE" id="PS50830"/>
    </source>
</evidence>
<dbReference type="AlphaFoldDB" id="A0A067WGM5"/>
<dbReference type="EMBL" id="AHPL01000008">
    <property type="protein sequence ID" value="KEC55052.1"/>
    <property type="molecule type" value="Genomic_DNA"/>
</dbReference>
<protein>
    <recommendedName>
        <fullName evidence="2">TNase-like domain-containing protein</fullName>
    </recommendedName>
</protein>
<keyword evidence="1" id="KW-1133">Transmembrane helix</keyword>
<sequence>MRKKSSYFGLSGFNLKIMSSSIFIAVSIFIIVIVYIEYTKTYPQKTSLVSKESIEGNALIIDGDSFMISSVMIRLAGIDAPEIKQFCGTEKVPYACGLEAKKHLEQLIANQPVICHWYKKDKYGRILATCKTKQVSNINATMVQDGWAVSYYDYPQEEQEARKKRKGIWQSDFQYPRKWRKAHPRVE</sequence>
<dbReference type="InterPro" id="IPR035437">
    <property type="entry name" value="SNase_OB-fold_sf"/>
</dbReference>
<organism evidence="3 4">
    <name type="scientific">Bartonella koehlerae C-29</name>
    <dbReference type="NCBI Taxonomy" id="1134510"/>
    <lineage>
        <taxon>Bacteria</taxon>
        <taxon>Pseudomonadati</taxon>
        <taxon>Pseudomonadota</taxon>
        <taxon>Alphaproteobacteria</taxon>
        <taxon>Hyphomicrobiales</taxon>
        <taxon>Bartonellaceae</taxon>
        <taxon>Bartonella</taxon>
    </lineage>
</organism>
<dbReference type="PANTHER" id="PTHR12302:SF26">
    <property type="entry name" value="BLR1266 PROTEIN"/>
    <property type="match status" value="1"/>
</dbReference>
<evidence type="ECO:0000313" key="4">
    <source>
        <dbReference type="Proteomes" id="UP000027015"/>
    </source>
</evidence>
<accession>A0A067WGM5</accession>
<dbReference type="Gene3D" id="2.40.50.90">
    <property type="match status" value="1"/>
</dbReference>
<evidence type="ECO:0000256" key="1">
    <source>
        <dbReference type="SAM" id="Phobius"/>
    </source>
</evidence>
<keyword evidence="1" id="KW-0812">Transmembrane</keyword>
<gene>
    <name evidence="3" type="ORF">O9A_00932</name>
</gene>